<organism evidence="1">
    <name type="scientific">Schistocephalus solidus</name>
    <name type="common">Tapeworm</name>
    <dbReference type="NCBI Taxonomy" id="70667"/>
    <lineage>
        <taxon>Eukaryota</taxon>
        <taxon>Metazoa</taxon>
        <taxon>Spiralia</taxon>
        <taxon>Lophotrochozoa</taxon>
        <taxon>Platyhelminthes</taxon>
        <taxon>Cestoda</taxon>
        <taxon>Eucestoda</taxon>
        <taxon>Diphyllobothriidea</taxon>
        <taxon>Diphyllobothriidae</taxon>
        <taxon>Schistocephalus</taxon>
    </lineage>
</organism>
<protein>
    <submittedName>
        <fullName evidence="1">Uncharacterized protein</fullName>
    </submittedName>
</protein>
<sequence length="195" mass="22270">RHCHGDRELLLNKFACHRCFVVRFLSQSALGENLEEPIRVAVGYPRYSKSPRNLIKDVRLQYYIPGYGVRGKHALHNPGPVVRAKIIRSRLLNQERNLGIGCWNVRTLLDSGIRSPTVHGVHQYQVDVCSLYEVRIPDSWAREIKILGVNSPSPCTAAAHRTRLVDTVWLLASRNKQTVHCLLGNQSITEWLMRD</sequence>
<reference evidence="1" key="1">
    <citation type="submission" date="2016-01" db="EMBL/GenBank/DDBJ databases">
        <title>Reference transcriptome for the parasite Schistocephalus solidus: insights into the molecular evolution of parasitism.</title>
        <authorList>
            <person name="Hebert F.O."/>
            <person name="Grambauer S."/>
            <person name="Barber I."/>
            <person name="Landry C.R."/>
            <person name="Aubin-Horth N."/>
        </authorList>
    </citation>
    <scope>NUCLEOTIDE SEQUENCE</scope>
</reference>
<dbReference type="AlphaFoldDB" id="A0A0X3P741"/>
<feature type="non-terminal residue" evidence="1">
    <location>
        <position position="1"/>
    </location>
</feature>
<accession>A0A0X3P741</accession>
<dbReference type="EMBL" id="GEEE01016025">
    <property type="protein sequence ID" value="JAP47200.1"/>
    <property type="molecule type" value="Transcribed_RNA"/>
</dbReference>
<gene>
    <name evidence="1" type="ORF">TR128191</name>
</gene>
<proteinExistence type="predicted"/>
<name>A0A0X3P741_SCHSO</name>
<evidence type="ECO:0000313" key="1">
    <source>
        <dbReference type="EMBL" id="JAP47200.1"/>
    </source>
</evidence>